<dbReference type="InterPro" id="IPR013106">
    <property type="entry name" value="Ig_V-set"/>
</dbReference>
<feature type="compositionally biased region" description="Low complexity" evidence="4">
    <location>
        <begin position="294"/>
        <end position="324"/>
    </location>
</feature>
<dbReference type="InterPro" id="IPR013783">
    <property type="entry name" value="Ig-like_fold"/>
</dbReference>
<dbReference type="PROSITE" id="PS50835">
    <property type="entry name" value="IG_LIKE"/>
    <property type="match status" value="2"/>
</dbReference>
<dbReference type="SUPFAM" id="SSF48726">
    <property type="entry name" value="Immunoglobulin"/>
    <property type="match status" value="3"/>
</dbReference>
<evidence type="ECO:0000313" key="8">
    <source>
        <dbReference type="Proteomes" id="UP000579812"/>
    </source>
</evidence>
<comment type="caution">
    <text evidence="7">The sequence shown here is derived from an EMBL/GenBank/DDBJ whole genome shotgun (WGS) entry which is preliminary data.</text>
</comment>
<evidence type="ECO:0000256" key="1">
    <source>
        <dbReference type="ARBA" id="ARBA00004370"/>
    </source>
</evidence>
<keyword evidence="2 5" id="KW-0812">Transmembrane</keyword>
<dbReference type="GO" id="GO:0004888">
    <property type="term" value="F:transmembrane signaling receptor activity"/>
    <property type="evidence" value="ECO:0007669"/>
    <property type="project" value="TreeGrafter"/>
</dbReference>
<evidence type="ECO:0000256" key="5">
    <source>
        <dbReference type="SAM" id="Phobius"/>
    </source>
</evidence>
<gene>
    <name evidence="7" type="ORF">G5714_000165</name>
</gene>
<keyword evidence="3 5" id="KW-0472">Membrane</keyword>
<dbReference type="Proteomes" id="UP000579812">
    <property type="component" value="Unassembled WGS sequence"/>
</dbReference>
<accession>A0A7J6DH62</accession>
<keyword evidence="5" id="KW-1133">Transmembrane helix</keyword>
<evidence type="ECO:0000256" key="3">
    <source>
        <dbReference type="ARBA" id="ARBA00023136"/>
    </source>
</evidence>
<evidence type="ECO:0000256" key="4">
    <source>
        <dbReference type="SAM" id="MobiDB-lite"/>
    </source>
</evidence>
<comment type="subcellular location">
    <subcellularLocation>
        <location evidence="1">Membrane</location>
    </subcellularLocation>
</comment>
<protein>
    <recommendedName>
        <fullName evidence="6">Ig-like domain-containing protein</fullName>
    </recommendedName>
</protein>
<organism evidence="7 8">
    <name type="scientific">Onychostoma macrolepis</name>
    <dbReference type="NCBI Taxonomy" id="369639"/>
    <lineage>
        <taxon>Eukaryota</taxon>
        <taxon>Metazoa</taxon>
        <taxon>Chordata</taxon>
        <taxon>Craniata</taxon>
        <taxon>Vertebrata</taxon>
        <taxon>Euteleostomi</taxon>
        <taxon>Actinopterygii</taxon>
        <taxon>Neopterygii</taxon>
        <taxon>Teleostei</taxon>
        <taxon>Ostariophysi</taxon>
        <taxon>Cypriniformes</taxon>
        <taxon>Cyprinidae</taxon>
        <taxon>Acrossocheilinae</taxon>
        <taxon>Onychostoma</taxon>
    </lineage>
</organism>
<reference evidence="7 8" key="1">
    <citation type="submission" date="2020-04" db="EMBL/GenBank/DDBJ databases">
        <title>Chromosome-level genome assembly of a cyprinid fish Onychostoma macrolepis by integration of Nanopore Sequencing, Bionano and Hi-C technology.</title>
        <authorList>
            <person name="Wang D."/>
        </authorList>
    </citation>
    <scope>NUCLEOTIDE SEQUENCE [LARGE SCALE GENOMIC DNA]</scope>
    <source>
        <strain evidence="7">SWU-2019</strain>
        <tissue evidence="7">Muscle</tissue>
    </source>
</reference>
<dbReference type="EMBL" id="JAAMOB010000001">
    <property type="protein sequence ID" value="KAF4118114.1"/>
    <property type="molecule type" value="Genomic_DNA"/>
</dbReference>
<dbReference type="SMART" id="SM00409">
    <property type="entry name" value="IG"/>
    <property type="match status" value="2"/>
</dbReference>
<dbReference type="PANTHER" id="PTHR11860">
    <property type="entry name" value="POLYMERIC-IMMUNOGLOBULIN RECEPTOR"/>
    <property type="match status" value="1"/>
</dbReference>
<evidence type="ECO:0000256" key="2">
    <source>
        <dbReference type="ARBA" id="ARBA00022692"/>
    </source>
</evidence>
<dbReference type="PANTHER" id="PTHR11860:SF118">
    <property type="entry name" value="CMRF35-LIKE MOLECULE 3-RELATED"/>
    <property type="match status" value="1"/>
</dbReference>
<keyword evidence="8" id="KW-1185">Reference proteome</keyword>
<dbReference type="Pfam" id="PF07686">
    <property type="entry name" value="V-set"/>
    <property type="match status" value="2"/>
</dbReference>
<dbReference type="InterPro" id="IPR036179">
    <property type="entry name" value="Ig-like_dom_sf"/>
</dbReference>
<dbReference type="InterPro" id="IPR003599">
    <property type="entry name" value="Ig_sub"/>
</dbReference>
<sequence>MVKSGSPAEDERFSLTDDTTARVFTVSITDLRSTDQGLYWCGVKRTLTTDVYSEILLLVKLGVLSSISVTGYSGGGVSITCRYDEGYTDNEKYFCRGQNPVTPQIGWCSDLIKTEEKDKWFDSGRFSLYDDTTAAVFTVTFRDLSEQDSGTYQCAVDRAIITDSYTEVKLKVLTGVLSSISVTGYSGGGVSITCRYDEGYTDNVKYFCRGQNPVTPQIGWCSDLIKTKEKDKWVYSGRFSLYDDTRAAVFTVTFRDLREQDSGTYQCAVDRAIITDSYTEVKLNVLTDTDVPKTTSSLQPSSSAPPSSSSSSSSVFKTSTSNFTSEPPNMLKGLSLIISLVLVLLVLIIVAVVLLFLYKKHQSRGNDSSQTGAGKHEVVSHTGCDYENIKDTQKQLPTNPSVSPDCVYSTVQKATGDSNILITSAEDLNYAVVNFHKKADCPDRDRLRNNQDYSEYAAISHLTA</sequence>
<dbReference type="AlphaFoldDB" id="A0A7J6DH62"/>
<dbReference type="InterPro" id="IPR050671">
    <property type="entry name" value="CD300_family_receptors"/>
</dbReference>
<feature type="domain" description="Ig-like" evidence="6">
    <location>
        <begin position="187"/>
        <end position="284"/>
    </location>
</feature>
<evidence type="ECO:0000259" key="6">
    <source>
        <dbReference type="PROSITE" id="PS50835"/>
    </source>
</evidence>
<proteinExistence type="predicted"/>
<name>A0A7J6DH62_9TELE</name>
<feature type="region of interest" description="Disordered" evidence="4">
    <location>
        <begin position="292"/>
        <end position="324"/>
    </location>
</feature>
<evidence type="ECO:0000313" key="7">
    <source>
        <dbReference type="EMBL" id="KAF4118114.1"/>
    </source>
</evidence>
<dbReference type="Gene3D" id="2.60.40.10">
    <property type="entry name" value="Immunoglobulins"/>
    <property type="match status" value="3"/>
</dbReference>
<dbReference type="GO" id="GO:0005886">
    <property type="term" value="C:plasma membrane"/>
    <property type="evidence" value="ECO:0007669"/>
    <property type="project" value="TreeGrafter"/>
</dbReference>
<feature type="transmembrane region" description="Helical" evidence="5">
    <location>
        <begin position="334"/>
        <end position="358"/>
    </location>
</feature>
<dbReference type="InterPro" id="IPR007110">
    <property type="entry name" value="Ig-like_dom"/>
</dbReference>
<dbReference type="CDD" id="cd05716">
    <property type="entry name" value="IgV_pIgR_like"/>
    <property type="match status" value="2"/>
</dbReference>
<feature type="domain" description="Ig-like" evidence="6">
    <location>
        <begin position="74"/>
        <end position="174"/>
    </location>
</feature>